<accession>A0A7J6M6Q3</accession>
<feature type="compositionally biased region" description="Polar residues" evidence="1">
    <location>
        <begin position="334"/>
        <end position="349"/>
    </location>
</feature>
<evidence type="ECO:0000256" key="1">
    <source>
        <dbReference type="SAM" id="MobiDB-lite"/>
    </source>
</evidence>
<feature type="region of interest" description="Disordered" evidence="1">
    <location>
        <begin position="334"/>
        <end position="361"/>
    </location>
</feature>
<dbReference type="Proteomes" id="UP000591131">
    <property type="component" value="Unassembled WGS sequence"/>
</dbReference>
<evidence type="ECO:0000313" key="3">
    <source>
        <dbReference type="Proteomes" id="UP000591131"/>
    </source>
</evidence>
<evidence type="ECO:0008006" key="4">
    <source>
        <dbReference type="Google" id="ProtNLM"/>
    </source>
</evidence>
<gene>
    <name evidence="2" type="ORF">FOL47_003682</name>
</gene>
<proteinExistence type="predicted"/>
<name>A0A7J6M6Q3_PERCH</name>
<feature type="region of interest" description="Disordered" evidence="1">
    <location>
        <begin position="181"/>
        <end position="211"/>
    </location>
</feature>
<dbReference type="EMBL" id="JAAPAO010000216">
    <property type="protein sequence ID" value="KAF4667197.1"/>
    <property type="molecule type" value="Genomic_DNA"/>
</dbReference>
<comment type="caution">
    <text evidence="2">The sequence shown here is derived from an EMBL/GenBank/DDBJ whole genome shotgun (WGS) entry which is preliminary data.</text>
</comment>
<dbReference type="AlphaFoldDB" id="A0A7J6M6Q3"/>
<evidence type="ECO:0000313" key="2">
    <source>
        <dbReference type="EMBL" id="KAF4667197.1"/>
    </source>
</evidence>
<keyword evidence="3" id="KW-1185">Reference proteome</keyword>
<protein>
    <recommendedName>
        <fullName evidence="4">UBA domain-containing protein</fullName>
    </recommendedName>
</protein>
<feature type="compositionally biased region" description="Basic and acidic residues" evidence="1">
    <location>
        <begin position="106"/>
        <end position="127"/>
    </location>
</feature>
<sequence>MASDLILKLRTTLQTLRVRTTIDACQDLCQIHDYIEQAWPELKGTDYRVYYIDDDDEMCLLNDLSIGDALVLASERKPSSPTLDLFIKTDAPATTTTASKEQAQPEQKEQAQPEQKEQAQPEQKADEEAVEDTVADTLAQLLTDLEFMSTMDGAYRLVDTLLNAGQDLAVLTQEIQAQEQAERASSQKAGKPREKKVVQPVQQKQQAQVAKPKEVHIEKEVKSEKEAEDTMVDLLTQMGFVQKKEDAERFVRRLVKSGEDLQRVTDHILGIDEAKDEVPSKEAQKQLSKTDSDDVAREFVDILDNLGLVQNRDAAKELVGSLMEAEQDLDKISQSILKRSNSQKKTATTKSEKTNAKQASA</sequence>
<feature type="compositionally biased region" description="Low complexity" evidence="1">
    <location>
        <begin position="198"/>
        <end position="210"/>
    </location>
</feature>
<reference evidence="2 3" key="1">
    <citation type="submission" date="2020-04" db="EMBL/GenBank/DDBJ databases">
        <title>Perkinsus chesapeaki whole genome sequence.</title>
        <authorList>
            <person name="Bogema D.R."/>
        </authorList>
    </citation>
    <scope>NUCLEOTIDE SEQUENCE [LARGE SCALE GENOMIC DNA]</scope>
    <source>
        <strain evidence="2">ATCC PRA-425</strain>
    </source>
</reference>
<organism evidence="2 3">
    <name type="scientific">Perkinsus chesapeaki</name>
    <name type="common">Clam parasite</name>
    <name type="synonym">Perkinsus andrewsi</name>
    <dbReference type="NCBI Taxonomy" id="330153"/>
    <lineage>
        <taxon>Eukaryota</taxon>
        <taxon>Sar</taxon>
        <taxon>Alveolata</taxon>
        <taxon>Perkinsozoa</taxon>
        <taxon>Perkinsea</taxon>
        <taxon>Perkinsida</taxon>
        <taxon>Perkinsidae</taxon>
        <taxon>Perkinsus</taxon>
    </lineage>
</organism>
<feature type="region of interest" description="Disordered" evidence="1">
    <location>
        <begin position="94"/>
        <end position="132"/>
    </location>
</feature>